<dbReference type="InterPro" id="IPR039538">
    <property type="entry name" value="BetI_C"/>
</dbReference>
<dbReference type="Pfam" id="PF00440">
    <property type="entry name" value="TetR_N"/>
    <property type="match status" value="1"/>
</dbReference>
<evidence type="ECO:0000256" key="5">
    <source>
        <dbReference type="PROSITE-ProRule" id="PRU00335"/>
    </source>
</evidence>
<evidence type="ECO:0000313" key="7">
    <source>
        <dbReference type="EMBL" id="NYG36776.1"/>
    </source>
</evidence>
<evidence type="ECO:0000259" key="6">
    <source>
        <dbReference type="PROSITE" id="PS50977"/>
    </source>
</evidence>
<proteinExistence type="predicted"/>
<dbReference type="PRINTS" id="PR00455">
    <property type="entry name" value="HTHTETR"/>
</dbReference>
<comment type="caution">
    <text evidence="7">The sequence shown here is derived from an EMBL/GenBank/DDBJ whole genome shotgun (WGS) entry which is preliminary data.</text>
</comment>
<dbReference type="EMBL" id="JACBZX010000001">
    <property type="protein sequence ID" value="NYG36776.1"/>
    <property type="molecule type" value="Genomic_DNA"/>
</dbReference>
<dbReference type="PANTHER" id="PTHR47506">
    <property type="entry name" value="TRANSCRIPTIONAL REGULATORY PROTEIN"/>
    <property type="match status" value="1"/>
</dbReference>
<dbReference type="Gene3D" id="1.10.357.10">
    <property type="entry name" value="Tetracycline Repressor, domain 2"/>
    <property type="match status" value="1"/>
</dbReference>
<dbReference type="AlphaFoldDB" id="A0A852X0Y4"/>
<keyword evidence="2" id="KW-0805">Transcription regulation</keyword>
<evidence type="ECO:0000256" key="4">
    <source>
        <dbReference type="ARBA" id="ARBA00023163"/>
    </source>
</evidence>
<evidence type="ECO:0000256" key="1">
    <source>
        <dbReference type="ARBA" id="ARBA00022491"/>
    </source>
</evidence>
<evidence type="ECO:0000256" key="3">
    <source>
        <dbReference type="ARBA" id="ARBA00023125"/>
    </source>
</evidence>
<name>A0A852X0Y4_9MICO</name>
<dbReference type="RefSeq" id="WP_179462229.1">
    <property type="nucleotide sequence ID" value="NZ_JACBZX010000001.1"/>
</dbReference>
<keyword evidence="1" id="KW-0678">Repressor</keyword>
<accession>A0A852X0Y4</accession>
<keyword evidence="8" id="KW-1185">Reference proteome</keyword>
<dbReference type="PROSITE" id="PS01081">
    <property type="entry name" value="HTH_TETR_1"/>
    <property type="match status" value="1"/>
</dbReference>
<dbReference type="PROSITE" id="PS50977">
    <property type="entry name" value="HTH_TETR_2"/>
    <property type="match status" value="1"/>
</dbReference>
<keyword evidence="4" id="KW-0804">Transcription</keyword>
<dbReference type="InterPro" id="IPR036271">
    <property type="entry name" value="Tet_transcr_reg_TetR-rel_C_sf"/>
</dbReference>
<sequence>MPRVSQEHKDARRREITEAALRCVLREGFHKTTMADIIRESGLSAGAVYGYFSSKTEIILALVQLSIGGTLSAVQQRLESDVDLGLAETLDDLVHAIDRLARDPEGDLTVVGVQAWAEAMRDPEVHEILAPQMRAVRALWQSIAEREIARGRLPSGADPEQVARVMTGLMPGFIVQRALLQDMDPEGYADGFRALLSAGVPAAEQGATAG</sequence>
<evidence type="ECO:0000256" key="2">
    <source>
        <dbReference type="ARBA" id="ARBA00023015"/>
    </source>
</evidence>
<dbReference type="InterPro" id="IPR023772">
    <property type="entry name" value="DNA-bd_HTH_TetR-type_CS"/>
</dbReference>
<evidence type="ECO:0000313" key="8">
    <source>
        <dbReference type="Proteomes" id="UP000592181"/>
    </source>
</evidence>
<dbReference type="InterPro" id="IPR001647">
    <property type="entry name" value="HTH_TetR"/>
</dbReference>
<keyword evidence="3 5" id="KW-0238">DNA-binding</keyword>
<protein>
    <submittedName>
        <fullName evidence="7">AcrR family transcriptional regulator</fullName>
    </submittedName>
</protein>
<dbReference type="Proteomes" id="UP000592181">
    <property type="component" value="Unassembled WGS sequence"/>
</dbReference>
<reference evidence="7 8" key="1">
    <citation type="submission" date="2020-07" db="EMBL/GenBank/DDBJ databases">
        <title>Sequencing the genomes of 1000 actinobacteria strains.</title>
        <authorList>
            <person name="Klenk H.-P."/>
        </authorList>
    </citation>
    <scope>NUCLEOTIDE SEQUENCE [LARGE SCALE GENOMIC DNA]</scope>
    <source>
        <strain evidence="7 8">DSM 24723</strain>
    </source>
</reference>
<dbReference type="Pfam" id="PF13977">
    <property type="entry name" value="TetR_C_6"/>
    <property type="match status" value="1"/>
</dbReference>
<organism evidence="7 8">
    <name type="scientific">Janibacter alkaliphilus</name>
    <dbReference type="NCBI Taxonomy" id="1069963"/>
    <lineage>
        <taxon>Bacteria</taxon>
        <taxon>Bacillati</taxon>
        <taxon>Actinomycetota</taxon>
        <taxon>Actinomycetes</taxon>
        <taxon>Micrococcales</taxon>
        <taxon>Intrasporangiaceae</taxon>
        <taxon>Janibacter</taxon>
    </lineage>
</organism>
<dbReference type="PANTHER" id="PTHR47506:SF6">
    <property type="entry name" value="HTH-TYPE TRANSCRIPTIONAL REPRESSOR NEMR"/>
    <property type="match status" value="1"/>
</dbReference>
<dbReference type="SUPFAM" id="SSF48498">
    <property type="entry name" value="Tetracyclin repressor-like, C-terminal domain"/>
    <property type="match status" value="1"/>
</dbReference>
<dbReference type="InterPro" id="IPR009057">
    <property type="entry name" value="Homeodomain-like_sf"/>
</dbReference>
<dbReference type="Gene3D" id="1.10.10.60">
    <property type="entry name" value="Homeodomain-like"/>
    <property type="match status" value="1"/>
</dbReference>
<feature type="domain" description="HTH tetR-type" evidence="6">
    <location>
        <begin position="10"/>
        <end position="70"/>
    </location>
</feature>
<dbReference type="GO" id="GO:0003677">
    <property type="term" value="F:DNA binding"/>
    <property type="evidence" value="ECO:0007669"/>
    <property type="project" value="UniProtKB-UniRule"/>
</dbReference>
<dbReference type="SUPFAM" id="SSF46689">
    <property type="entry name" value="Homeodomain-like"/>
    <property type="match status" value="1"/>
</dbReference>
<gene>
    <name evidence="7" type="ORF">BJY28_001245</name>
</gene>
<feature type="DNA-binding region" description="H-T-H motif" evidence="5">
    <location>
        <begin position="33"/>
        <end position="52"/>
    </location>
</feature>